<feature type="compositionally biased region" description="Polar residues" evidence="4">
    <location>
        <begin position="97"/>
        <end position="109"/>
    </location>
</feature>
<evidence type="ECO:0000256" key="4">
    <source>
        <dbReference type="SAM" id="MobiDB-lite"/>
    </source>
</evidence>
<feature type="region of interest" description="Disordered" evidence="4">
    <location>
        <begin position="45"/>
        <end position="110"/>
    </location>
</feature>
<dbReference type="PANTHER" id="PTHR41237:SF1">
    <property type="entry name" value="SMALL RIBOSOMAL SUBUNIT PROTEIN BS21M"/>
    <property type="match status" value="1"/>
</dbReference>
<dbReference type="InterPro" id="IPR001911">
    <property type="entry name" value="Ribosomal_bS21"/>
</dbReference>
<dbReference type="GO" id="GO:0005763">
    <property type="term" value="C:mitochondrial small ribosomal subunit"/>
    <property type="evidence" value="ECO:0007669"/>
    <property type="project" value="TreeGrafter"/>
</dbReference>
<keyword evidence="3" id="KW-0687">Ribonucleoprotein</keyword>
<dbReference type="GO" id="GO:0070124">
    <property type="term" value="P:mitochondrial translational initiation"/>
    <property type="evidence" value="ECO:0007669"/>
    <property type="project" value="TreeGrafter"/>
</dbReference>
<name>A0A1Z1CCL4_CLAUC</name>
<organism evidence="5">
    <name type="scientific">Cladonia uncialis subsp. uncialis</name>
    <dbReference type="NCBI Taxonomy" id="180999"/>
    <lineage>
        <taxon>Eukaryota</taxon>
        <taxon>Fungi</taxon>
        <taxon>Dikarya</taxon>
        <taxon>Ascomycota</taxon>
        <taxon>Pezizomycotina</taxon>
        <taxon>Lecanoromycetes</taxon>
        <taxon>OSLEUM clade</taxon>
        <taxon>Lecanoromycetidae</taxon>
        <taxon>Lecanorales</taxon>
        <taxon>Lecanorineae</taxon>
        <taxon>Cladoniaceae</taxon>
        <taxon>Cladonia</taxon>
    </lineage>
</organism>
<evidence type="ECO:0000313" key="5">
    <source>
        <dbReference type="EMBL" id="ANM86533.1"/>
    </source>
</evidence>
<feature type="compositionally biased region" description="Polar residues" evidence="4">
    <location>
        <begin position="76"/>
        <end position="88"/>
    </location>
</feature>
<dbReference type="EMBL" id="KX264272">
    <property type="protein sequence ID" value="ANM86533.1"/>
    <property type="molecule type" value="Genomic_DNA"/>
</dbReference>
<feature type="compositionally biased region" description="Polar residues" evidence="4">
    <location>
        <begin position="45"/>
        <end position="59"/>
    </location>
</feature>
<dbReference type="InterPro" id="IPR052837">
    <property type="entry name" value="Mitoribosomal_bS21"/>
</dbReference>
<comment type="similarity">
    <text evidence="1">Belongs to the bacterial ribosomal protein bS21 family.</text>
</comment>
<accession>A0A1Z1CCL4</accession>
<protein>
    <recommendedName>
        <fullName evidence="6">Ribosomal protein S21</fullName>
    </recommendedName>
</protein>
<dbReference type="GO" id="GO:0003735">
    <property type="term" value="F:structural constituent of ribosome"/>
    <property type="evidence" value="ECO:0007669"/>
    <property type="project" value="InterPro"/>
</dbReference>
<dbReference type="PANTHER" id="PTHR41237">
    <property type="entry name" value="37S RIBOSOMAL PROTEIN MRP21, MITOCHONDRIAL"/>
    <property type="match status" value="1"/>
</dbReference>
<evidence type="ECO:0008006" key="6">
    <source>
        <dbReference type="Google" id="ProtNLM"/>
    </source>
</evidence>
<proteinExistence type="inferred from homology"/>
<evidence type="ECO:0000256" key="3">
    <source>
        <dbReference type="ARBA" id="ARBA00023274"/>
    </source>
</evidence>
<dbReference type="AlphaFoldDB" id="A0A1Z1CCL4"/>
<evidence type="ECO:0000256" key="1">
    <source>
        <dbReference type="ARBA" id="ARBA00006640"/>
    </source>
</evidence>
<keyword evidence="2" id="KW-0689">Ribosomal protein</keyword>
<dbReference type="Pfam" id="PF01165">
    <property type="entry name" value="Ribosomal_S21"/>
    <property type="match status" value="1"/>
</dbReference>
<feature type="region of interest" description="Disordered" evidence="4">
    <location>
        <begin position="126"/>
        <end position="188"/>
    </location>
</feature>
<reference evidence="5" key="1">
    <citation type="submission" date="2016-05" db="EMBL/GenBank/DDBJ databases">
        <title>Lichen genome sequencing reveals its rich biosynthetic potential.</title>
        <authorList>
            <person name="Bertrand R.L."/>
            <person name="Abdel-Hameed M."/>
            <person name="Sorensen J.L."/>
        </authorList>
    </citation>
    <scope>NUCLEOTIDE SEQUENCE</scope>
</reference>
<sequence length="289" mass="32448">MELRRLGDPILRPRATPLLSFLAPSVSQSWWLIAGSRSARSYLANTPRNSNSSFHTTACRSAESPPSPADIEKPQKNLSKPKASTTADLSFLKKPQKNSSNAPPDSSFSRRFAVDQNVARILDQTLDSLPNPAKREPSTPNIQSSADRTRKALGSYLERERGARTPGQVAQSMDFPRPADPQSNPSASLLNSIKLKPAVRAKRTVRSRPTVGRTIEVYQEGGQHVAGALKKLEILCVVNKIRSDQFRQRFHERPGLKRKRLKSERWRKLFKASFKTTVARVQEMRRKGW</sequence>
<evidence type="ECO:0000256" key="2">
    <source>
        <dbReference type="ARBA" id="ARBA00022980"/>
    </source>
</evidence>